<evidence type="ECO:0000313" key="10">
    <source>
        <dbReference type="EMBL" id="SEN93510.1"/>
    </source>
</evidence>
<evidence type="ECO:0000256" key="5">
    <source>
        <dbReference type="NCBIfam" id="TIGR00065"/>
    </source>
</evidence>
<dbReference type="Pfam" id="PF12327">
    <property type="entry name" value="FtsZ_C"/>
    <property type="match status" value="1"/>
</dbReference>
<dbReference type="Gene3D" id="3.40.50.1440">
    <property type="entry name" value="Tubulin/FtsZ, GTPase domain"/>
    <property type="match status" value="1"/>
</dbReference>
<comment type="subcellular location">
    <subcellularLocation>
        <location evidence="4">Cytoplasm</location>
    </subcellularLocation>
    <text evidence="4">Assembles at midcell at the inner surface of the cytoplasmic membrane.</text>
</comment>
<dbReference type="CDD" id="cd02201">
    <property type="entry name" value="FtsZ_type1"/>
    <property type="match status" value="1"/>
</dbReference>
<comment type="subunit">
    <text evidence="4">Homodimer. Polymerizes to form a dynamic ring structure in a strictly GTP-dependent manner. Interacts directly with several other division proteins.</text>
</comment>
<evidence type="ECO:0000256" key="3">
    <source>
        <dbReference type="ARBA" id="ARBA00023134"/>
    </source>
</evidence>
<evidence type="ECO:0000256" key="4">
    <source>
        <dbReference type="HAMAP-Rule" id="MF_00909"/>
    </source>
</evidence>
<evidence type="ECO:0000313" key="11">
    <source>
        <dbReference type="Proteomes" id="UP000198984"/>
    </source>
</evidence>
<dbReference type="InterPro" id="IPR003008">
    <property type="entry name" value="Tubulin_FtsZ_GTPase"/>
</dbReference>
<dbReference type="AlphaFoldDB" id="A0A1H8KKJ7"/>
<feature type="domain" description="Tubulin/FtsZ GTPase" evidence="8">
    <location>
        <begin position="13"/>
        <end position="205"/>
    </location>
</feature>
<dbReference type="PANTHER" id="PTHR30314">
    <property type="entry name" value="CELL DIVISION PROTEIN FTSZ-RELATED"/>
    <property type="match status" value="1"/>
</dbReference>
<dbReference type="Pfam" id="PF00091">
    <property type="entry name" value="Tubulin"/>
    <property type="match status" value="1"/>
</dbReference>
<name>A0A1H8KKJ7_9BACT</name>
<dbReference type="InterPro" id="IPR024757">
    <property type="entry name" value="FtsZ_C"/>
</dbReference>
<dbReference type="PANTHER" id="PTHR30314:SF3">
    <property type="entry name" value="MITOCHONDRIAL DIVISION PROTEIN FSZA"/>
    <property type="match status" value="1"/>
</dbReference>
<dbReference type="InterPro" id="IPR045061">
    <property type="entry name" value="FtsZ/CetZ"/>
</dbReference>
<dbReference type="HAMAP" id="MF_00909">
    <property type="entry name" value="FtsZ"/>
    <property type="match status" value="1"/>
</dbReference>
<dbReference type="InterPro" id="IPR000158">
    <property type="entry name" value="Cell_div_FtsZ"/>
</dbReference>
<dbReference type="InterPro" id="IPR018316">
    <property type="entry name" value="Tubulin/FtsZ_2-layer-sand-dom"/>
</dbReference>
<dbReference type="SUPFAM" id="SSF52490">
    <property type="entry name" value="Tubulin nucleotide-binding domain-like"/>
    <property type="match status" value="1"/>
</dbReference>
<dbReference type="SMART" id="SM00864">
    <property type="entry name" value="Tubulin"/>
    <property type="match status" value="1"/>
</dbReference>
<comment type="similarity">
    <text evidence="1 4 6">Belongs to the FtsZ family.</text>
</comment>
<proteinExistence type="inferred from homology"/>
<dbReference type="STRING" id="573321.SAMN04488505_11717"/>
<keyword evidence="4 6" id="KW-0132">Cell division</keyword>
<dbReference type="InterPro" id="IPR020805">
    <property type="entry name" value="Cell_div_FtsZ_CS"/>
</dbReference>
<dbReference type="GO" id="GO:0000917">
    <property type="term" value="P:division septum assembly"/>
    <property type="evidence" value="ECO:0007669"/>
    <property type="project" value="UniProtKB-KW"/>
</dbReference>
<dbReference type="GO" id="GO:0003924">
    <property type="term" value="F:GTPase activity"/>
    <property type="evidence" value="ECO:0007669"/>
    <property type="project" value="UniProtKB-UniRule"/>
</dbReference>
<dbReference type="InterPro" id="IPR008280">
    <property type="entry name" value="Tub_FtsZ_C"/>
</dbReference>
<protein>
    <recommendedName>
        <fullName evidence="4 5">Cell division protein FtsZ</fullName>
    </recommendedName>
</protein>
<dbReference type="GO" id="GO:0032153">
    <property type="term" value="C:cell division site"/>
    <property type="evidence" value="ECO:0007669"/>
    <property type="project" value="UniProtKB-UniRule"/>
</dbReference>
<feature type="binding site" evidence="4">
    <location>
        <begin position="109"/>
        <end position="111"/>
    </location>
    <ligand>
        <name>GTP</name>
        <dbReference type="ChEBI" id="CHEBI:37565"/>
    </ligand>
</feature>
<dbReference type="RefSeq" id="WP_089921400.1">
    <property type="nucleotide sequence ID" value="NZ_FOBB01000017.1"/>
</dbReference>
<sequence length="578" mass="62483">MIHFDLPKEKSSIIKVIGIGGGGSNAVNHMFNQRIDGVNFIICNTDAQAIANSPVPNKVQLGPHLTQGLGAGANPKIGEQATEESFEELKKILEVNTKMAFITAGMGGGTGTGGAPIIARICKELGILTVGIVTTPFSYEGKKRMMQADEGVNRLKEYVDTLLIISNDKLRQKYGDLKFKAAFEKADNVLATAAKCITDVINSTGQINVDFADVCTVMRNGGVAILGAATAEGESRAQRAIEEALTSPLLNDNDISGAKWILINISSAEGEFEHTLDEMDTIQAYVQSMAGEDCDVILGVGYDQTLERKLGVTIIATGFEQKPIQRLPMNPEAEPKAAEPKIVMQLGQDGDEKKMTNPKAQGNLFVEPTDHMAPRLVEPVVTHPQQAANYTPPPAPEKQNFVLNIEPDPDYVPPVIPAQPAPPASNNTGAGINVIRQQTPPPATFIHIEPLSNTPPPANDQPEMKMVFKEEEEPATPPPAPTPTPAPPTSAVDEQFEEQKRKQAERIAKLRSISFNVKTMDSNTEIENVPAYLRRNVDLDNGAGSAERFYSNYTVSENGQNQAEINTINTFLDGKKPD</sequence>
<evidence type="ECO:0000256" key="2">
    <source>
        <dbReference type="ARBA" id="ARBA00022741"/>
    </source>
</evidence>
<evidence type="ECO:0000259" key="8">
    <source>
        <dbReference type="SMART" id="SM00864"/>
    </source>
</evidence>
<accession>A0A1H8KKJ7</accession>
<gene>
    <name evidence="4" type="primary">ftsZ</name>
    <name evidence="10" type="ORF">SAMN04488505_11717</name>
</gene>
<dbReference type="OrthoDB" id="9813375at2"/>
<comment type="function">
    <text evidence="4 6">Essential cell division protein that forms a contractile ring structure (Z ring) at the future cell division site. The regulation of the ring assembly controls the timing and the location of cell division. One of the functions of the FtsZ ring is to recruit other cell division proteins to the septum to produce a new cell wall between the dividing cells. Binds GTP and shows GTPase activity.</text>
</comment>
<dbReference type="InterPro" id="IPR036525">
    <property type="entry name" value="Tubulin/FtsZ_GTPase_sf"/>
</dbReference>
<dbReference type="NCBIfam" id="TIGR00065">
    <property type="entry name" value="ftsZ"/>
    <property type="match status" value="1"/>
</dbReference>
<feature type="region of interest" description="Disordered" evidence="7">
    <location>
        <begin position="470"/>
        <end position="504"/>
    </location>
</feature>
<dbReference type="SUPFAM" id="SSF55307">
    <property type="entry name" value="Tubulin C-terminal domain-like"/>
    <property type="match status" value="1"/>
</dbReference>
<dbReference type="Proteomes" id="UP000198984">
    <property type="component" value="Unassembled WGS sequence"/>
</dbReference>
<dbReference type="GO" id="GO:0043093">
    <property type="term" value="P:FtsZ-dependent cytokinesis"/>
    <property type="evidence" value="ECO:0007669"/>
    <property type="project" value="UniProtKB-UniRule"/>
</dbReference>
<feature type="binding site" evidence="4">
    <location>
        <begin position="21"/>
        <end position="25"/>
    </location>
    <ligand>
        <name>GTP</name>
        <dbReference type="ChEBI" id="CHEBI:37565"/>
    </ligand>
</feature>
<feature type="compositionally biased region" description="Pro residues" evidence="7">
    <location>
        <begin position="475"/>
        <end position="488"/>
    </location>
</feature>
<feature type="binding site" evidence="4">
    <location>
        <position position="144"/>
    </location>
    <ligand>
        <name>GTP</name>
        <dbReference type="ChEBI" id="CHEBI:37565"/>
    </ligand>
</feature>
<dbReference type="Gene3D" id="3.30.1330.20">
    <property type="entry name" value="Tubulin/FtsZ, C-terminal domain"/>
    <property type="match status" value="1"/>
</dbReference>
<dbReference type="GO" id="GO:0051258">
    <property type="term" value="P:protein polymerization"/>
    <property type="evidence" value="ECO:0007669"/>
    <property type="project" value="UniProtKB-UniRule"/>
</dbReference>
<keyword evidence="4 6" id="KW-0717">Septation</keyword>
<keyword evidence="4 6" id="KW-0131">Cell cycle</keyword>
<evidence type="ECO:0000256" key="7">
    <source>
        <dbReference type="SAM" id="MobiDB-lite"/>
    </source>
</evidence>
<keyword evidence="4" id="KW-0963">Cytoplasm</keyword>
<evidence type="ECO:0000259" key="9">
    <source>
        <dbReference type="SMART" id="SM00865"/>
    </source>
</evidence>
<dbReference type="GO" id="GO:0005525">
    <property type="term" value="F:GTP binding"/>
    <property type="evidence" value="ECO:0007669"/>
    <property type="project" value="UniProtKB-UniRule"/>
</dbReference>
<dbReference type="GO" id="GO:0005737">
    <property type="term" value="C:cytoplasm"/>
    <property type="evidence" value="ECO:0007669"/>
    <property type="project" value="UniProtKB-SubCell"/>
</dbReference>
<feature type="binding site" evidence="4">
    <location>
        <position position="140"/>
    </location>
    <ligand>
        <name>GTP</name>
        <dbReference type="ChEBI" id="CHEBI:37565"/>
    </ligand>
</feature>
<feature type="domain" description="Tubulin/FtsZ 2-layer sandwich" evidence="9">
    <location>
        <begin position="207"/>
        <end position="328"/>
    </location>
</feature>
<dbReference type="EMBL" id="FOBB01000017">
    <property type="protein sequence ID" value="SEN93510.1"/>
    <property type="molecule type" value="Genomic_DNA"/>
</dbReference>
<dbReference type="PRINTS" id="PR00423">
    <property type="entry name" value="CELLDVISFTSZ"/>
</dbReference>
<dbReference type="SMART" id="SM00865">
    <property type="entry name" value="Tubulin_C"/>
    <property type="match status" value="1"/>
</dbReference>
<organism evidence="10 11">
    <name type="scientific">Chitinophaga rupis</name>
    <dbReference type="NCBI Taxonomy" id="573321"/>
    <lineage>
        <taxon>Bacteria</taxon>
        <taxon>Pseudomonadati</taxon>
        <taxon>Bacteroidota</taxon>
        <taxon>Chitinophagia</taxon>
        <taxon>Chitinophagales</taxon>
        <taxon>Chitinophagaceae</taxon>
        <taxon>Chitinophaga</taxon>
    </lineage>
</organism>
<keyword evidence="2 4" id="KW-0547">Nucleotide-binding</keyword>
<keyword evidence="3 4" id="KW-0342">GTP-binding</keyword>
<feature type="binding site" evidence="4">
    <location>
        <position position="187"/>
    </location>
    <ligand>
        <name>GTP</name>
        <dbReference type="ChEBI" id="CHEBI:37565"/>
    </ligand>
</feature>
<dbReference type="FunFam" id="3.40.50.1440:FF:000001">
    <property type="entry name" value="Cell division protein FtsZ"/>
    <property type="match status" value="1"/>
</dbReference>
<reference evidence="10 11" key="1">
    <citation type="submission" date="2016-10" db="EMBL/GenBank/DDBJ databases">
        <authorList>
            <person name="de Groot N.N."/>
        </authorList>
    </citation>
    <scope>NUCLEOTIDE SEQUENCE [LARGE SCALE GENOMIC DNA]</scope>
    <source>
        <strain evidence="10 11">DSM 21039</strain>
    </source>
</reference>
<evidence type="ECO:0000256" key="6">
    <source>
        <dbReference type="RuleBase" id="RU000631"/>
    </source>
</evidence>
<dbReference type="PROSITE" id="PS01135">
    <property type="entry name" value="FTSZ_2"/>
    <property type="match status" value="1"/>
</dbReference>
<keyword evidence="11" id="KW-1185">Reference proteome</keyword>
<evidence type="ECO:0000256" key="1">
    <source>
        <dbReference type="ARBA" id="ARBA00009690"/>
    </source>
</evidence>
<dbReference type="InterPro" id="IPR037103">
    <property type="entry name" value="Tubulin/FtsZ-like_C"/>
</dbReference>